<dbReference type="PANTHER" id="PTHR43094">
    <property type="entry name" value="AMINOTRANSFERASE"/>
    <property type="match status" value="1"/>
</dbReference>
<protein>
    <recommendedName>
        <fullName evidence="4">Aspartate aminotransferase family protein</fullName>
    </recommendedName>
</protein>
<keyword evidence="2" id="KW-0663">Pyridoxal phosphate</keyword>
<dbReference type="Gene3D" id="3.90.1150.10">
    <property type="entry name" value="Aspartate Aminotransferase, domain 1"/>
    <property type="match status" value="1"/>
</dbReference>
<dbReference type="AlphaFoldDB" id="A0A382R0D0"/>
<dbReference type="InterPro" id="IPR005814">
    <property type="entry name" value="Aminotrans_3"/>
</dbReference>
<dbReference type="GO" id="GO:0008483">
    <property type="term" value="F:transaminase activity"/>
    <property type="evidence" value="ECO:0007669"/>
    <property type="project" value="InterPro"/>
</dbReference>
<proteinExistence type="inferred from homology"/>
<gene>
    <name evidence="3" type="ORF">METZ01_LOCUS344000</name>
</gene>
<comment type="similarity">
    <text evidence="1">Belongs to the class-III pyridoxal-phosphate-dependent aminotransferase family.</text>
</comment>
<dbReference type="SUPFAM" id="SSF53383">
    <property type="entry name" value="PLP-dependent transferases"/>
    <property type="match status" value="1"/>
</dbReference>
<dbReference type="InterPro" id="IPR015421">
    <property type="entry name" value="PyrdxlP-dep_Trfase_major"/>
</dbReference>
<evidence type="ECO:0000256" key="1">
    <source>
        <dbReference type="ARBA" id="ARBA00008954"/>
    </source>
</evidence>
<dbReference type="GO" id="GO:0030170">
    <property type="term" value="F:pyridoxal phosphate binding"/>
    <property type="evidence" value="ECO:0007669"/>
    <property type="project" value="InterPro"/>
</dbReference>
<dbReference type="Gene3D" id="3.40.640.10">
    <property type="entry name" value="Type I PLP-dependent aspartate aminotransferase-like (Major domain)"/>
    <property type="match status" value="1"/>
</dbReference>
<sequence>MDLNTRQRKLLKRTFLDYQQTSGFIQNPLIIRRAEGIYYWDVTGKRYFDGISGIFVATLGHRHPRVMAAMQNQMEILSFAPPMHGTADVTLDFVEKLGNITPGNLNYVKSFSGGSESIESAIKFTRQYFKQTGYPGKYKFISRYFGYHGATFGAMSASGTGKRKTGFEPQMGGF</sequence>
<name>A0A382R0D0_9ZZZZ</name>
<evidence type="ECO:0008006" key="4">
    <source>
        <dbReference type="Google" id="ProtNLM"/>
    </source>
</evidence>
<evidence type="ECO:0000256" key="2">
    <source>
        <dbReference type="ARBA" id="ARBA00022898"/>
    </source>
</evidence>
<feature type="non-terminal residue" evidence="3">
    <location>
        <position position="174"/>
    </location>
</feature>
<dbReference type="PANTHER" id="PTHR43094:SF1">
    <property type="entry name" value="AMINOTRANSFERASE CLASS-III"/>
    <property type="match status" value="1"/>
</dbReference>
<evidence type="ECO:0000313" key="3">
    <source>
        <dbReference type="EMBL" id="SVC91146.1"/>
    </source>
</evidence>
<accession>A0A382R0D0</accession>
<dbReference type="InterPro" id="IPR015422">
    <property type="entry name" value="PyrdxlP-dep_Trfase_small"/>
</dbReference>
<reference evidence="3" key="1">
    <citation type="submission" date="2018-05" db="EMBL/GenBank/DDBJ databases">
        <authorList>
            <person name="Lanie J.A."/>
            <person name="Ng W.-L."/>
            <person name="Kazmierczak K.M."/>
            <person name="Andrzejewski T.M."/>
            <person name="Davidsen T.M."/>
            <person name="Wayne K.J."/>
            <person name="Tettelin H."/>
            <person name="Glass J.I."/>
            <person name="Rusch D."/>
            <person name="Podicherti R."/>
            <person name="Tsui H.-C.T."/>
            <person name="Winkler M.E."/>
        </authorList>
    </citation>
    <scope>NUCLEOTIDE SEQUENCE</scope>
</reference>
<dbReference type="InterPro" id="IPR015424">
    <property type="entry name" value="PyrdxlP-dep_Trfase"/>
</dbReference>
<dbReference type="Pfam" id="PF00202">
    <property type="entry name" value="Aminotran_3"/>
    <property type="match status" value="1"/>
</dbReference>
<dbReference type="EMBL" id="UINC01118189">
    <property type="protein sequence ID" value="SVC91146.1"/>
    <property type="molecule type" value="Genomic_DNA"/>
</dbReference>
<organism evidence="3">
    <name type="scientific">marine metagenome</name>
    <dbReference type="NCBI Taxonomy" id="408172"/>
    <lineage>
        <taxon>unclassified sequences</taxon>
        <taxon>metagenomes</taxon>
        <taxon>ecological metagenomes</taxon>
    </lineage>
</organism>